<evidence type="ECO:0000313" key="8">
    <source>
        <dbReference type="EMBL" id="BBB01479.1"/>
    </source>
</evidence>
<dbReference type="RefSeq" id="WP_202237365.1">
    <property type="nucleotide sequence ID" value="NZ_AP018365.1"/>
</dbReference>
<feature type="binding site" evidence="6">
    <location>
        <position position="95"/>
    </location>
    <ligand>
        <name>FMN</name>
        <dbReference type="ChEBI" id="CHEBI:58210"/>
    </ligand>
</feature>
<evidence type="ECO:0000256" key="6">
    <source>
        <dbReference type="PIRSR" id="PIRSR000337-1"/>
    </source>
</evidence>
<dbReference type="EMBL" id="AP018365">
    <property type="protein sequence ID" value="BBB01479.1"/>
    <property type="molecule type" value="Genomic_DNA"/>
</dbReference>
<keyword evidence="9" id="KW-1185">Reference proteome</keyword>
<evidence type="ECO:0000256" key="5">
    <source>
        <dbReference type="ARBA" id="ARBA00033748"/>
    </source>
</evidence>
<dbReference type="GO" id="GO:0016705">
    <property type="term" value="F:oxidoreductase activity, acting on paired donors, with incorporation or reduction of molecular oxygen"/>
    <property type="evidence" value="ECO:0007669"/>
    <property type="project" value="InterPro"/>
</dbReference>
<reference evidence="8 9" key="3">
    <citation type="journal article" date="2011" name="Nat. Chem. Biol.">
        <title>Reveromycin A biosynthesis uses RevG and RevJ for stereospecific spiroacetal formation.</title>
        <authorList>
            <person name="Takahashi S."/>
            <person name="Toyoda A."/>
            <person name="Sekiyama Y."/>
            <person name="Takagi H."/>
            <person name="Nogawa T."/>
            <person name="Uramoto M."/>
            <person name="Suzuki R."/>
            <person name="Koshino H."/>
            <person name="Kumano T."/>
            <person name="Panthee S."/>
            <person name="Dairi T."/>
            <person name="Ishikawa J."/>
            <person name="Ikeda H."/>
            <person name="Sakaki Y."/>
            <person name="Osada H."/>
        </authorList>
    </citation>
    <scope>NUCLEOTIDE SEQUENCE [LARGE SCALE GENOMIC DNA]</scope>
    <source>
        <strain evidence="8 9">SN-593</strain>
    </source>
</reference>
<feature type="binding site" evidence="6">
    <location>
        <position position="145"/>
    </location>
    <ligand>
        <name>FMN</name>
        <dbReference type="ChEBI" id="CHEBI:58210"/>
    </ligand>
</feature>
<evidence type="ECO:0000313" key="9">
    <source>
        <dbReference type="Proteomes" id="UP000595703"/>
    </source>
</evidence>
<keyword evidence="1 6" id="KW-0285">Flavoprotein</keyword>
<feature type="binding site" evidence="6">
    <location>
        <position position="149"/>
    </location>
    <ligand>
        <name>FMN</name>
        <dbReference type="ChEBI" id="CHEBI:58210"/>
    </ligand>
</feature>
<keyword evidence="2 6" id="KW-0288">FMN</keyword>
<dbReference type="PANTHER" id="PTHR30011">
    <property type="entry name" value="ALKANESULFONATE MONOOXYGENASE-RELATED"/>
    <property type="match status" value="1"/>
</dbReference>
<evidence type="ECO:0000256" key="4">
    <source>
        <dbReference type="ARBA" id="ARBA00023033"/>
    </source>
</evidence>
<dbReference type="Proteomes" id="UP000595703">
    <property type="component" value="Chromosome"/>
</dbReference>
<comment type="similarity">
    <text evidence="5">Belongs to the NtaA/SnaA/DszA monooxygenase family.</text>
</comment>
<dbReference type="GO" id="GO:0004497">
    <property type="term" value="F:monooxygenase activity"/>
    <property type="evidence" value="ECO:0007669"/>
    <property type="project" value="UniProtKB-KW"/>
</dbReference>
<dbReference type="InterPro" id="IPR011251">
    <property type="entry name" value="Luciferase-like_dom"/>
</dbReference>
<evidence type="ECO:0000256" key="2">
    <source>
        <dbReference type="ARBA" id="ARBA00022643"/>
    </source>
</evidence>
<organism evidence="8 9">
    <name type="scientific">Actinacidiphila reveromycinica</name>
    <dbReference type="NCBI Taxonomy" id="659352"/>
    <lineage>
        <taxon>Bacteria</taxon>
        <taxon>Bacillati</taxon>
        <taxon>Actinomycetota</taxon>
        <taxon>Actinomycetes</taxon>
        <taxon>Kitasatosporales</taxon>
        <taxon>Streptomycetaceae</taxon>
        <taxon>Actinacidiphila</taxon>
    </lineage>
</organism>
<reference evidence="8 9" key="4">
    <citation type="journal article" date="2020" name="Sci. Rep.">
        <title>beta-carboline chemical signals induce reveromycin production through a LuxR family regulator in Streptomyces sp. SN-593.</title>
        <authorList>
            <person name="Panthee S."/>
            <person name="Kito N."/>
            <person name="Hayashi T."/>
            <person name="Shimizu T."/>
            <person name="Ishikawa J."/>
            <person name="Hamamoto H."/>
            <person name="Osada H."/>
            <person name="Takahashi S."/>
        </authorList>
    </citation>
    <scope>NUCLEOTIDE SEQUENCE [LARGE SCALE GENOMIC DNA]</scope>
    <source>
        <strain evidence="8 9">SN-593</strain>
    </source>
</reference>
<dbReference type="InterPro" id="IPR016215">
    <property type="entry name" value="NTA_MOA"/>
</dbReference>
<dbReference type="CDD" id="cd01095">
    <property type="entry name" value="Nitrilotriacetate_monoxgenase"/>
    <property type="match status" value="1"/>
</dbReference>
<dbReference type="AlphaFoldDB" id="A0A7U3UZJ6"/>
<feature type="domain" description="Luciferase-like" evidence="7">
    <location>
        <begin position="23"/>
        <end position="383"/>
    </location>
</feature>
<reference evidence="8 9" key="1">
    <citation type="journal article" date="2010" name="J. Bacteriol.">
        <title>Biochemical characterization of a novel indole prenyltransferase from Streptomyces sp. SN-593.</title>
        <authorList>
            <person name="Takahashi S."/>
            <person name="Takagi H."/>
            <person name="Toyoda A."/>
            <person name="Uramoto M."/>
            <person name="Nogawa T."/>
            <person name="Ueki M."/>
            <person name="Sakaki Y."/>
            <person name="Osada H."/>
        </authorList>
    </citation>
    <scope>NUCLEOTIDE SEQUENCE [LARGE SCALE GENOMIC DNA]</scope>
    <source>
        <strain evidence="8 9">SN-593</strain>
    </source>
</reference>
<evidence type="ECO:0000256" key="3">
    <source>
        <dbReference type="ARBA" id="ARBA00023002"/>
    </source>
</evidence>
<dbReference type="SUPFAM" id="SSF51679">
    <property type="entry name" value="Bacterial luciferase-like"/>
    <property type="match status" value="1"/>
</dbReference>
<protein>
    <submittedName>
        <fullName evidence="8">Putative monooxygenase</fullName>
    </submittedName>
</protein>
<dbReference type="Pfam" id="PF00296">
    <property type="entry name" value="Bac_luciferase"/>
    <property type="match status" value="1"/>
</dbReference>
<proteinExistence type="inferred from homology"/>
<dbReference type="KEGG" id="arev:RVR_8913"/>
<dbReference type="PANTHER" id="PTHR30011:SF16">
    <property type="entry name" value="C2H2 FINGER DOMAIN TRANSCRIPTION FACTOR (EUROFUNG)-RELATED"/>
    <property type="match status" value="1"/>
</dbReference>
<dbReference type="InterPro" id="IPR051260">
    <property type="entry name" value="Diverse_substr_monoxygenases"/>
</dbReference>
<reference evidence="8 9" key="2">
    <citation type="journal article" date="2011" name="J. Antibiot.">
        <title>Furaquinocins I and J: novel polyketide isoprenoid hybrid compounds from Streptomyces reveromyceticus SN-593.</title>
        <authorList>
            <person name="Panthee S."/>
            <person name="Takahashi S."/>
            <person name="Takagi H."/>
            <person name="Nogawa T."/>
            <person name="Oowada E."/>
            <person name="Uramoto M."/>
            <person name="Osada H."/>
        </authorList>
    </citation>
    <scope>NUCLEOTIDE SEQUENCE [LARGE SCALE GENOMIC DNA]</scope>
    <source>
        <strain evidence="8 9">SN-593</strain>
    </source>
</reference>
<feature type="binding site" evidence="6">
    <location>
        <position position="220"/>
    </location>
    <ligand>
        <name>FMN</name>
        <dbReference type="ChEBI" id="CHEBI:58210"/>
    </ligand>
</feature>
<gene>
    <name evidence="8" type="ORF">RVR_8913</name>
</gene>
<accession>A0A7U3UZJ6</accession>
<feature type="binding site" evidence="6">
    <location>
        <position position="58"/>
    </location>
    <ligand>
        <name>FMN</name>
        <dbReference type="ChEBI" id="CHEBI:58210"/>
    </ligand>
</feature>
<evidence type="ECO:0000256" key="1">
    <source>
        <dbReference type="ARBA" id="ARBA00022630"/>
    </source>
</evidence>
<evidence type="ECO:0000259" key="7">
    <source>
        <dbReference type="Pfam" id="PF00296"/>
    </source>
</evidence>
<keyword evidence="3" id="KW-0560">Oxidoreductase</keyword>
<sequence length="465" mass="51174">MSRSPHMRLMLLLRPGGYHRASWRIPGSPAEQAADLEPYVDMARAAERAKFDAVFMADSPTLLGDPWDYLAQPLEPLTLLSAVAALTERIGLVATVSTTYYEPLNLARLLGSLDRVSKGRVGWNVVTTADPRAPLLFGGTAQVDHALRYQRAAEFVQTVCELWDGWEDDAVVVDRAAGILTDPEKIHRIEHHGRFFDVSGPFNIPRSAQGRPVLAHAGQSPDGLSVAPRYAEVLFGVAHDLADARRVYADVKSRVRQVGRDPEHLSVLPGLLPVIGSTDEEARRLDEELRLLGGADTIADDLALQLGLDRARMDPTRRIPVDTVNHPDAINGPQSWYRQIYADVERGASFEDLVDKYSRIGRSGHLQVIGSPETVADVVEEWFTARGCDGFVVQGTTVPGSTDAFMEHVVPLLQRRGLFRTEYEGRTLRDHLGLPLPANRFADAPNPVTHESAFQGVALPSRSAR</sequence>
<dbReference type="NCBIfam" id="TIGR03860">
    <property type="entry name" value="FMN_nitrolo"/>
    <property type="match status" value="1"/>
</dbReference>
<name>A0A7U3UZJ6_9ACTN</name>
<dbReference type="InterPro" id="IPR036661">
    <property type="entry name" value="Luciferase-like_sf"/>
</dbReference>
<keyword evidence="4 8" id="KW-0503">Monooxygenase</keyword>
<dbReference type="Gene3D" id="3.20.20.30">
    <property type="entry name" value="Luciferase-like domain"/>
    <property type="match status" value="1"/>
</dbReference>
<dbReference type="PIRSF" id="PIRSF000337">
    <property type="entry name" value="NTA_MOA"/>
    <property type="match status" value="1"/>
</dbReference>